<dbReference type="HAMAP" id="MF_00135">
    <property type="entry name" value="PRAI"/>
    <property type="match status" value="1"/>
</dbReference>
<dbReference type="SUPFAM" id="SSF51366">
    <property type="entry name" value="Ribulose-phoshate binding barrel"/>
    <property type="match status" value="1"/>
</dbReference>
<accession>A4C2C7</accession>
<evidence type="ECO:0000256" key="1">
    <source>
        <dbReference type="ARBA" id="ARBA00001164"/>
    </source>
</evidence>
<dbReference type="GO" id="GO:0004640">
    <property type="term" value="F:phosphoribosylanthranilate isomerase activity"/>
    <property type="evidence" value="ECO:0007669"/>
    <property type="project" value="UniProtKB-UniRule"/>
</dbReference>
<dbReference type="Pfam" id="PF00697">
    <property type="entry name" value="PRAI"/>
    <property type="match status" value="2"/>
</dbReference>
<keyword evidence="6 9" id="KW-0822">Tryptophan biosynthesis</keyword>
<name>A4C2C7_9FLAO</name>
<organism evidence="11 12">
    <name type="scientific">Polaribacter irgensii 23-P</name>
    <dbReference type="NCBI Taxonomy" id="313594"/>
    <lineage>
        <taxon>Bacteria</taxon>
        <taxon>Pseudomonadati</taxon>
        <taxon>Bacteroidota</taxon>
        <taxon>Flavobacteriia</taxon>
        <taxon>Flavobacteriales</taxon>
        <taxon>Flavobacteriaceae</taxon>
    </lineage>
</organism>
<dbReference type="InterPro" id="IPR001240">
    <property type="entry name" value="PRAI_dom"/>
</dbReference>
<feature type="domain" description="N-(5'phosphoribosyl) anthranilate isomerase (PRAI)" evidence="10">
    <location>
        <begin position="111"/>
        <end position="225"/>
    </location>
</feature>
<reference evidence="11 12" key="1">
    <citation type="submission" date="2006-02" db="EMBL/GenBank/DDBJ databases">
        <authorList>
            <person name="Murray A."/>
            <person name="Staley J."/>
            <person name="Ferriera S."/>
            <person name="Johnson J."/>
            <person name="Kravitz S."/>
            <person name="Halpern A."/>
            <person name="Remington K."/>
            <person name="Beeson K."/>
            <person name="Tran B."/>
            <person name="Rogers Y.-H."/>
            <person name="Friedman R."/>
            <person name="Venter J.C."/>
        </authorList>
    </citation>
    <scope>NUCLEOTIDE SEQUENCE [LARGE SCALE GENOMIC DNA]</scope>
    <source>
        <strain evidence="11 12">23-P</strain>
    </source>
</reference>
<dbReference type="RefSeq" id="WP_004568808.1">
    <property type="nucleotide sequence ID" value="NZ_CH724148.1"/>
</dbReference>
<comment type="similarity">
    <text evidence="9">Belongs to the TrpF family.</text>
</comment>
<dbReference type="HOGENOM" id="CLU_076364_1_2_10"/>
<comment type="caution">
    <text evidence="11">The sequence shown here is derived from an EMBL/GenBank/DDBJ whole genome shotgun (WGS) entry which is preliminary data.</text>
</comment>
<evidence type="ECO:0000256" key="5">
    <source>
        <dbReference type="ARBA" id="ARBA00022605"/>
    </source>
</evidence>
<evidence type="ECO:0000256" key="8">
    <source>
        <dbReference type="ARBA" id="ARBA00023235"/>
    </source>
</evidence>
<comment type="pathway">
    <text evidence="2 9">Amino-acid biosynthesis; L-tryptophan biosynthesis; L-tryptophan from chorismate: step 3/5.</text>
</comment>
<dbReference type="InterPro" id="IPR013785">
    <property type="entry name" value="Aldolase_TIM"/>
</dbReference>
<evidence type="ECO:0000256" key="4">
    <source>
        <dbReference type="ARBA" id="ARBA00022272"/>
    </source>
</evidence>
<evidence type="ECO:0000256" key="9">
    <source>
        <dbReference type="HAMAP-Rule" id="MF_00135"/>
    </source>
</evidence>
<keyword evidence="12" id="KW-1185">Reference proteome</keyword>
<dbReference type="UniPathway" id="UPA00035">
    <property type="reaction ID" value="UER00042"/>
</dbReference>
<evidence type="ECO:0000256" key="7">
    <source>
        <dbReference type="ARBA" id="ARBA00023141"/>
    </source>
</evidence>
<dbReference type="InterPro" id="IPR044643">
    <property type="entry name" value="TrpF_fam"/>
</dbReference>
<evidence type="ECO:0000256" key="6">
    <source>
        <dbReference type="ARBA" id="ARBA00022822"/>
    </source>
</evidence>
<comment type="catalytic activity">
    <reaction evidence="1 9">
        <text>N-(5-phospho-beta-D-ribosyl)anthranilate = 1-(2-carboxyphenylamino)-1-deoxy-D-ribulose 5-phosphate</text>
        <dbReference type="Rhea" id="RHEA:21540"/>
        <dbReference type="ChEBI" id="CHEBI:18277"/>
        <dbReference type="ChEBI" id="CHEBI:58613"/>
        <dbReference type="EC" id="5.3.1.24"/>
    </reaction>
</comment>
<sequence>MKLKVCGMKYIDNIQQVADLQPDYLGFIFYEKSKRNFEGIIPALPKSIKKTGVFVNEMLEIVISMVEEYRLEAIQLHGDESVAYVLELKAQLKERKALFIEENKLQTKKKNKQYVAEERIEIIKVFGIKDSFDFDVLKPYLEVVDYFLFDTKGAERGGNGTTFDWTVLEKYPFKKPFFLSGGIGIEELSEVQKIKGSDLPVYAVDVNSKFESAPGVKKVEILKEFKNSLTLRN</sequence>
<keyword evidence="8 9" id="KW-0413">Isomerase</keyword>
<evidence type="ECO:0000259" key="10">
    <source>
        <dbReference type="Pfam" id="PF00697"/>
    </source>
</evidence>
<dbReference type="CDD" id="cd00405">
    <property type="entry name" value="PRAI"/>
    <property type="match status" value="1"/>
</dbReference>
<dbReference type="GO" id="GO:0000162">
    <property type="term" value="P:L-tryptophan biosynthetic process"/>
    <property type="evidence" value="ECO:0007669"/>
    <property type="project" value="UniProtKB-UniRule"/>
</dbReference>
<feature type="domain" description="N-(5'phosphoribosyl) anthranilate isomerase (PRAI)" evidence="10">
    <location>
        <begin position="4"/>
        <end position="103"/>
    </location>
</feature>
<proteinExistence type="inferred from homology"/>
<dbReference type="eggNOG" id="COG0135">
    <property type="taxonomic scope" value="Bacteria"/>
</dbReference>
<dbReference type="Gene3D" id="3.20.20.70">
    <property type="entry name" value="Aldolase class I"/>
    <property type="match status" value="1"/>
</dbReference>
<dbReference type="EC" id="5.3.1.24" evidence="3 9"/>
<dbReference type="PANTHER" id="PTHR42894:SF1">
    <property type="entry name" value="N-(5'-PHOSPHORIBOSYL)ANTHRANILATE ISOMERASE"/>
    <property type="match status" value="1"/>
</dbReference>
<dbReference type="OrthoDB" id="9786954at2"/>
<dbReference type="InterPro" id="IPR011060">
    <property type="entry name" value="RibuloseP-bd_barrel"/>
</dbReference>
<dbReference type="EMBL" id="AAOG01000004">
    <property type="protein sequence ID" value="EAR11728.1"/>
    <property type="molecule type" value="Genomic_DNA"/>
</dbReference>
<evidence type="ECO:0000313" key="11">
    <source>
        <dbReference type="EMBL" id="EAR11728.1"/>
    </source>
</evidence>
<gene>
    <name evidence="9" type="primary">trpF</name>
    <name evidence="11" type="ORF">PI23P_00950</name>
</gene>
<keyword evidence="7 9" id="KW-0057">Aromatic amino acid biosynthesis</keyword>
<evidence type="ECO:0000313" key="12">
    <source>
        <dbReference type="Proteomes" id="UP000003053"/>
    </source>
</evidence>
<dbReference type="STRING" id="313594.PI23P_00950"/>
<keyword evidence="5 9" id="KW-0028">Amino-acid biosynthesis</keyword>
<dbReference type="Proteomes" id="UP000003053">
    <property type="component" value="Unassembled WGS sequence"/>
</dbReference>
<protein>
    <recommendedName>
        <fullName evidence="4 9">N-(5'-phosphoribosyl)anthranilate isomerase</fullName>
        <shortName evidence="9">PRAI</shortName>
        <ecNumber evidence="3 9">5.3.1.24</ecNumber>
    </recommendedName>
</protein>
<evidence type="ECO:0000256" key="2">
    <source>
        <dbReference type="ARBA" id="ARBA00004664"/>
    </source>
</evidence>
<evidence type="ECO:0000256" key="3">
    <source>
        <dbReference type="ARBA" id="ARBA00012572"/>
    </source>
</evidence>
<dbReference type="AlphaFoldDB" id="A4C2C7"/>
<dbReference type="PANTHER" id="PTHR42894">
    <property type="entry name" value="N-(5'-PHOSPHORIBOSYL)ANTHRANILATE ISOMERASE"/>
    <property type="match status" value="1"/>
</dbReference>